<reference evidence="2 3" key="1">
    <citation type="submission" date="2016-12" db="EMBL/GenBank/DDBJ databases">
        <authorList>
            <person name="Song W.-J."/>
            <person name="Kurnit D.M."/>
        </authorList>
    </citation>
    <scope>NUCLEOTIDE SEQUENCE [LARGE SCALE GENOMIC DNA]</scope>
    <source>
        <strain evidence="2 3">DSM 43162</strain>
    </source>
</reference>
<name>A0A1M7ULI0_9ACTN</name>
<dbReference type="Proteomes" id="UP000184428">
    <property type="component" value="Unassembled WGS sequence"/>
</dbReference>
<gene>
    <name evidence="2" type="ORF">SAMN05660350_03485</name>
</gene>
<dbReference type="RefSeq" id="WP_072919943.1">
    <property type="nucleotide sequence ID" value="NZ_FRDM01000021.1"/>
</dbReference>
<proteinExistence type="predicted"/>
<feature type="compositionally biased region" description="Basic and acidic residues" evidence="1">
    <location>
        <begin position="411"/>
        <end position="425"/>
    </location>
</feature>
<dbReference type="EMBL" id="FRDM01000021">
    <property type="protein sequence ID" value="SHN83756.1"/>
    <property type="molecule type" value="Genomic_DNA"/>
</dbReference>
<dbReference type="AlphaFoldDB" id="A0A1M7ULI0"/>
<accession>A0A1M7ULI0</accession>
<dbReference type="OrthoDB" id="3819414at2"/>
<sequence length="425" mass="45229">MTAPRPAPLAAALEVDPFTSLAVHFGMLLGVSDFQVLAAGPRGKAALHQAWLHGKAVVWGFPVTVHAERAELEVGPGLCTDGLGREVSSAVGMCLDVRAWFDEQVAAGALEPRNDGRFDARLVARHEACLSRPVPTVASSCGQGEPTAGYSRVLELAHLELRPRPFPAPDDDRDAAFPALRRYVRDGTVPPGWPHPPGRLTGFRAVAAREVCGLGPPGLLPPRPEQQTRLFPEDEPGEVVLADLPGMALVPDGSGGRRLDVPVVDLSVRRCHVPTWLLSELIGELLDGTFGELCPADAGGPRVDPPIELSGRTVTIRFTGPIVVSTVPQALDVRRFDVQDGWSDPLELTPEVTAERVTFDLPAPPTDEVTYRVLLRGTGPTPLVGLVDGRPVPLAGVVGGPPGTRGQGTDVVRRLPDRGVPDDQH</sequence>
<evidence type="ECO:0000313" key="2">
    <source>
        <dbReference type="EMBL" id="SHN83756.1"/>
    </source>
</evidence>
<evidence type="ECO:0000313" key="3">
    <source>
        <dbReference type="Proteomes" id="UP000184428"/>
    </source>
</evidence>
<protein>
    <submittedName>
        <fullName evidence="2">Uncharacterized protein</fullName>
    </submittedName>
</protein>
<organism evidence="2 3">
    <name type="scientific">Geodermatophilus obscurus</name>
    <dbReference type="NCBI Taxonomy" id="1861"/>
    <lineage>
        <taxon>Bacteria</taxon>
        <taxon>Bacillati</taxon>
        <taxon>Actinomycetota</taxon>
        <taxon>Actinomycetes</taxon>
        <taxon>Geodermatophilales</taxon>
        <taxon>Geodermatophilaceae</taxon>
        <taxon>Geodermatophilus</taxon>
    </lineage>
</organism>
<evidence type="ECO:0000256" key="1">
    <source>
        <dbReference type="SAM" id="MobiDB-lite"/>
    </source>
</evidence>
<feature type="region of interest" description="Disordered" evidence="1">
    <location>
        <begin position="398"/>
        <end position="425"/>
    </location>
</feature>